<organism evidence="1 2">
    <name type="scientific">Aeropyrum pernix (strain ATCC 700893 / DSM 11879 / JCM 9820 / NBRC 100138 / K1)</name>
    <dbReference type="NCBI Taxonomy" id="272557"/>
    <lineage>
        <taxon>Archaea</taxon>
        <taxon>Thermoproteota</taxon>
        <taxon>Thermoprotei</taxon>
        <taxon>Desulfurococcales</taxon>
        <taxon>Desulfurococcaceae</taxon>
        <taxon>Aeropyrum</taxon>
    </lineage>
</organism>
<dbReference type="PIR" id="B72518">
    <property type="entry name" value="B72518"/>
</dbReference>
<dbReference type="Proteomes" id="UP000002518">
    <property type="component" value="Chromosome"/>
</dbReference>
<evidence type="ECO:0000313" key="2">
    <source>
        <dbReference type="Proteomes" id="UP000002518"/>
    </source>
</evidence>
<dbReference type="PATRIC" id="fig|272557.25.peg.1411"/>
<dbReference type="AlphaFoldDB" id="Q9YA20"/>
<gene>
    <name evidence="1" type="ordered locus">APE_2119.1</name>
</gene>
<proteinExistence type="predicted"/>
<protein>
    <submittedName>
        <fullName evidence="1">Uncharacterized protein</fullName>
    </submittedName>
</protein>
<dbReference type="GeneID" id="1445206"/>
<dbReference type="RefSeq" id="WP_010866806.1">
    <property type="nucleotide sequence ID" value="NC_000854.2"/>
</dbReference>
<keyword evidence="2" id="KW-1185">Reference proteome</keyword>
<sequence length="482" mass="51739">MKLILPVSRGAGNVEAAVTAASRIWEERGFDSATIIHVGALEAAKRVKHVVEEYLKVDTGIEDLSGHAIPEVQGERTLPDVLRRVFREKFCGEEGVVVISSAGRRLAASTALATVSAGCRLDVAHVHFYWGPWTGLVYPYVPRRLEPIILMHSVVEAVNGRRSAASRFPDLTARGRDCRGLWGGDVPPLRCSVAELARRLNSAQTFSVAGPPLRAECGMARIEVEGIDSLRLRLCEPQDVANSAARVAKLAAGLADRRGEALVQLPAWMGAARLRGVDEHREAGVIVDTNLIYFGIHNSALEGLKVYIPECAVLEVQKRVANAVKRGGPSSSSAVADVLAYLALQDLLASGASIIPSGPPPCDVGMTRIDLTLLEGKTLATGDSGAYKFWKGHPIKRVASDIVQASFEPHSVDLDLRVDPSEPVTLARPYYALYQGLISLALLAEAGVSGALRLEVEDAQGGVKKVKPPLGAVRRFLGLEKR</sequence>
<dbReference type="eggNOG" id="arCOG06103">
    <property type="taxonomic scope" value="Archaea"/>
</dbReference>
<name>Q9YA20_AERPE</name>
<dbReference type="KEGG" id="ape:APE_2119.1"/>
<accession>Q9YA20</accession>
<evidence type="ECO:0000313" key="1">
    <source>
        <dbReference type="EMBL" id="BAA81130.2"/>
    </source>
</evidence>
<dbReference type="EMBL" id="BA000002">
    <property type="protein sequence ID" value="BAA81130.2"/>
    <property type="molecule type" value="Genomic_DNA"/>
</dbReference>
<dbReference type="EnsemblBacteria" id="BAA81130">
    <property type="protein sequence ID" value="BAA81130"/>
    <property type="gene ID" value="APE_2119.1"/>
</dbReference>
<reference evidence="1 2" key="1">
    <citation type="journal article" date="1999" name="DNA Res.">
        <title>Complete genome sequence of an aerobic hyper-thermophilic crenarchaeon, Aeropyrum pernix K1.</title>
        <authorList>
            <person name="Kawarabayasi Y."/>
            <person name="Hino Y."/>
            <person name="Horikawa H."/>
            <person name="Yamazaki S."/>
            <person name="Haikawa Y."/>
            <person name="Jin-no K."/>
            <person name="Takahashi M."/>
            <person name="Sekine M."/>
            <person name="Baba S."/>
            <person name="Ankai A."/>
            <person name="Kosugi H."/>
            <person name="Hosoyama A."/>
            <person name="Fukui S."/>
            <person name="Nagai Y."/>
            <person name="Nishijima K."/>
            <person name="Nakazawa H."/>
            <person name="Takamiya M."/>
            <person name="Masuda S."/>
            <person name="Funahashi T."/>
            <person name="Tanaka T."/>
            <person name="Kudoh Y."/>
            <person name="Yamazaki J."/>
            <person name="Kushida N."/>
            <person name="Oguchi A."/>
            <person name="Aoki K."/>
            <person name="Kubota K."/>
            <person name="Nakamura Y."/>
            <person name="Nomura N."/>
            <person name="Sako Y."/>
            <person name="Kikuchi H."/>
        </authorList>
    </citation>
    <scope>NUCLEOTIDE SEQUENCE [LARGE SCALE GENOMIC DNA]</scope>
    <source>
        <strain evidence="2">ATCC 700893 / DSM 11879 / JCM 9820 / NBRC 100138 / K1</strain>
    </source>
</reference>